<keyword evidence="2" id="KW-0963">Cytoplasm</keyword>
<dbReference type="GO" id="GO:0106026">
    <property type="term" value="F:Gly-tRNA(Ala) deacylase activity"/>
    <property type="evidence" value="ECO:0007669"/>
    <property type="project" value="UniProtKB-UniRule"/>
</dbReference>
<dbReference type="Pfam" id="PF02580">
    <property type="entry name" value="Tyr_Deacylase"/>
    <property type="match status" value="1"/>
</dbReference>
<evidence type="ECO:0000256" key="2">
    <source>
        <dbReference type="HAMAP-Rule" id="MF_00518"/>
    </source>
</evidence>
<comment type="domain">
    <text evidence="2">A Gly-cisPro motif from one monomer fits into the active site of the other monomer to allow specific chiral rejection of L-amino acids.</text>
</comment>
<dbReference type="GO" id="GO:0019478">
    <property type="term" value="P:D-amino acid catabolic process"/>
    <property type="evidence" value="ECO:0007669"/>
    <property type="project" value="UniProtKB-UniRule"/>
</dbReference>
<dbReference type="EMBL" id="VBPB01000124">
    <property type="protein sequence ID" value="TMQ72041.1"/>
    <property type="molecule type" value="Genomic_DNA"/>
</dbReference>
<dbReference type="PANTHER" id="PTHR10472">
    <property type="entry name" value="D-TYROSYL-TRNA TYR DEACYLASE"/>
    <property type="match status" value="1"/>
</dbReference>
<dbReference type="PANTHER" id="PTHR10472:SF5">
    <property type="entry name" value="D-AMINOACYL-TRNA DEACYLASE 1"/>
    <property type="match status" value="1"/>
</dbReference>
<reference evidence="3 4" key="1">
    <citation type="journal article" date="2019" name="Nat. Microbiol.">
        <title>Mediterranean grassland soil C-N compound turnover is dependent on rainfall and depth, and is mediated by genomically divergent microorganisms.</title>
        <authorList>
            <person name="Diamond S."/>
            <person name="Andeer P.F."/>
            <person name="Li Z."/>
            <person name="Crits-Christoph A."/>
            <person name="Burstein D."/>
            <person name="Anantharaman K."/>
            <person name="Lane K.R."/>
            <person name="Thomas B.C."/>
            <person name="Pan C."/>
            <person name="Northen T.R."/>
            <person name="Banfield J.F."/>
        </authorList>
    </citation>
    <scope>NUCLEOTIDE SEQUENCE [LARGE SCALE GENOMIC DNA]</scope>
    <source>
        <strain evidence="3">WS_11</strain>
    </source>
</reference>
<accession>A0A538U812</accession>
<keyword evidence="2" id="KW-0820">tRNA-binding</keyword>
<dbReference type="InterPro" id="IPR023509">
    <property type="entry name" value="DTD-like_sf"/>
</dbReference>
<dbReference type="GO" id="GO:0043908">
    <property type="term" value="F:Ser(Gly)-tRNA(Ala) hydrolase activity"/>
    <property type="evidence" value="ECO:0007669"/>
    <property type="project" value="UniProtKB-UniRule"/>
</dbReference>
<comment type="caution">
    <text evidence="3">The sequence shown here is derived from an EMBL/GenBank/DDBJ whole genome shotgun (WGS) entry which is preliminary data.</text>
</comment>
<dbReference type="FunFam" id="3.50.80.10:FF:000001">
    <property type="entry name" value="D-aminoacyl-tRNA deacylase"/>
    <property type="match status" value="1"/>
</dbReference>
<feature type="short sequence motif" description="Gly-cisPro motif, important for rejection of L-amino acids" evidence="2">
    <location>
        <begin position="137"/>
        <end position="138"/>
    </location>
</feature>
<sequence>MRALVQRVAHARVTVAGRAVAAIERGLLVLVGATHDDGEAEAEWLARKVAGLRIFADAAGQMNRDLSAVGGRALVVPQFTLYGDARRGRRPEFLAAARPEQAEPLFVRFCEAMAAAGVAVERGVFGAHMEVLLLNDGPVTLLLESPPRALGDPVADTAPAGAA</sequence>
<dbReference type="GO" id="GO:0005737">
    <property type="term" value="C:cytoplasm"/>
    <property type="evidence" value="ECO:0007669"/>
    <property type="project" value="UniProtKB-SubCell"/>
</dbReference>
<dbReference type="HAMAP" id="MF_00518">
    <property type="entry name" value="Deacylase_Dtd"/>
    <property type="match status" value="1"/>
</dbReference>
<comment type="subunit">
    <text evidence="2">Homodimer.</text>
</comment>
<organism evidence="3 4">
    <name type="scientific">Eiseniibacteriota bacterium</name>
    <dbReference type="NCBI Taxonomy" id="2212470"/>
    <lineage>
        <taxon>Bacteria</taxon>
        <taxon>Candidatus Eiseniibacteriota</taxon>
    </lineage>
</organism>
<gene>
    <name evidence="2" type="primary">dtd</name>
    <name evidence="3" type="ORF">E6K81_08585</name>
</gene>
<dbReference type="Gene3D" id="3.50.80.10">
    <property type="entry name" value="D-tyrosyl-tRNA(Tyr) deacylase"/>
    <property type="match status" value="1"/>
</dbReference>
<keyword evidence="2" id="KW-0694">RNA-binding</keyword>
<comment type="subcellular location">
    <subcellularLocation>
        <location evidence="2">Cytoplasm</location>
    </subcellularLocation>
</comment>
<dbReference type="SUPFAM" id="SSF69500">
    <property type="entry name" value="DTD-like"/>
    <property type="match status" value="1"/>
</dbReference>
<dbReference type="AlphaFoldDB" id="A0A538U812"/>
<comment type="similarity">
    <text evidence="1 2">Belongs to the DTD family.</text>
</comment>
<dbReference type="EC" id="3.1.1.-" evidence="2"/>
<name>A0A538U812_UNCEI</name>
<proteinExistence type="inferred from homology"/>
<dbReference type="Proteomes" id="UP000319771">
    <property type="component" value="Unassembled WGS sequence"/>
</dbReference>
<comment type="catalytic activity">
    <reaction evidence="2">
        <text>a D-aminoacyl-tRNA + H2O = a tRNA + a D-alpha-amino acid + H(+)</text>
        <dbReference type="Rhea" id="RHEA:13953"/>
        <dbReference type="Rhea" id="RHEA-COMP:10123"/>
        <dbReference type="Rhea" id="RHEA-COMP:10124"/>
        <dbReference type="ChEBI" id="CHEBI:15377"/>
        <dbReference type="ChEBI" id="CHEBI:15378"/>
        <dbReference type="ChEBI" id="CHEBI:59871"/>
        <dbReference type="ChEBI" id="CHEBI:78442"/>
        <dbReference type="ChEBI" id="CHEBI:79333"/>
        <dbReference type="EC" id="3.1.1.96"/>
    </reaction>
</comment>
<dbReference type="GO" id="GO:0000049">
    <property type="term" value="F:tRNA binding"/>
    <property type="evidence" value="ECO:0007669"/>
    <property type="project" value="UniProtKB-UniRule"/>
</dbReference>
<keyword evidence="2 3" id="KW-0378">Hydrolase</keyword>
<evidence type="ECO:0000313" key="4">
    <source>
        <dbReference type="Proteomes" id="UP000319771"/>
    </source>
</evidence>
<evidence type="ECO:0000256" key="1">
    <source>
        <dbReference type="ARBA" id="ARBA00009673"/>
    </source>
</evidence>
<dbReference type="InterPro" id="IPR003732">
    <property type="entry name" value="Daa-tRNA_deacyls_DTD"/>
</dbReference>
<comment type="function">
    <text evidence="2">An aminoacyl-tRNA editing enzyme that deacylates mischarged D-aminoacyl-tRNAs. Also deacylates mischarged glycyl-tRNA(Ala), protecting cells against glycine mischarging by AlaRS. Acts via tRNA-based rather than protein-based catalysis; rejects L-amino acids rather than detecting D-amino acids in the active site. By recycling D-aminoacyl-tRNA to D-amino acids and free tRNA molecules, this enzyme counteracts the toxicity associated with the formation of D-aminoacyl-tRNA entities in vivo and helps enforce protein L-homochirality.</text>
</comment>
<dbReference type="NCBIfam" id="TIGR00256">
    <property type="entry name" value="D-aminoacyl-tRNA deacylase"/>
    <property type="match status" value="1"/>
</dbReference>
<evidence type="ECO:0000313" key="3">
    <source>
        <dbReference type="EMBL" id="TMQ72041.1"/>
    </source>
</evidence>
<protein>
    <recommendedName>
        <fullName evidence="2">D-aminoacyl-tRNA deacylase</fullName>
        <shortName evidence="2">DTD</shortName>
        <ecNumber evidence="2">3.1.1.96</ecNumber>
    </recommendedName>
    <alternativeName>
        <fullName evidence="2">Gly-tRNA(Ala) deacylase</fullName>
        <ecNumber evidence="2">3.1.1.-</ecNumber>
    </alternativeName>
</protein>
<dbReference type="EC" id="3.1.1.96" evidence="2"/>
<comment type="catalytic activity">
    <reaction evidence="2">
        <text>glycyl-tRNA(Ala) + H2O = tRNA(Ala) + glycine + H(+)</text>
        <dbReference type="Rhea" id="RHEA:53744"/>
        <dbReference type="Rhea" id="RHEA-COMP:9657"/>
        <dbReference type="Rhea" id="RHEA-COMP:13640"/>
        <dbReference type="ChEBI" id="CHEBI:15377"/>
        <dbReference type="ChEBI" id="CHEBI:15378"/>
        <dbReference type="ChEBI" id="CHEBI:57305"/>
        <dbReference type="ChEBI" id="CHEBI:78442"/>
        <dbReference type="ChEBI" id="CHEBI:78522"/>
    </reaction>
</comment>
<dbReference type="GO" id="GO:0051500">
    <property type="term" value="F:D-tyrosyl-tRNA(Tyr) deacylase activity"/>
    <property type="evidence" value="ECO:0007669"/>
    <property type="project" value="TreeGrafter"/>
</dbReference>